<dbReference type="Gene3D" id="2.120.10.30">
    <property type="entry name" value="TolB, C-terminal domain"/>
    <property type="match status" value="1"/>
</dbReference>
<evidence type="ECO:0000256" key="3">
    <source>
        <dbReference type="SAM" id="SignalP"/>
    </source>
</evidence>
<organism evidence="4 5">
    <name type="scientific">Candidatus Desulfolinea nitratireducens</name>
    <dbReference type="NCBI Taxonomy" id="2841698"/>
    <lineage>
        <taxon>Bacteria</taxon>
        <taxon>Bacillati</taxon>
        <taxon>Chloroflexota</taxon>
        <taxon>Anaerolineae</taxon>
        <taxon>Anaerolineales</taxon>
        <taxon>Anaerolineales incertae sedis</taxon>
        <taxon>Candidatus Desulfolinea</taxon>
    </lineage>
</organism>
<name>A0A8J6NJK3_9CHLR</name>
<dbReference type="EMBL" id="JACNJN010000041">
    <property type="protein sequence ID" value="MBC8334060.1"/>
    <property type="molecule type" value="Genomic_DNA"/>
</dbReference>
<comment type="caution">
    <text evidence="4">The sequence shown here is derived from an EMBL/GenBank/DDBJ whole genome shotgun (WGS) entry which is preliminary data.</text>
</comment>
<evidence type="ECO:0000256" key="1">
    <source>
        <dbReference type="ARBA" id="ARBA00009820"/>
    </source>
</evidence>
<protein>
    <submittedName>
        <fullName evidence="4">TolB family protein</fullName>
    </submittedName>
</protein>
<dbReference type="InterPro" id="IPR011659">
    <property type="entry name" value="WD40"/>
</dbReference>
<feature type="compositionally biased region" description="Pro residues" evidence="2">
    <location>
        <begin position="564"/>
        <end position="587"/>
    </location>
</feature>
<feature type="signal peptide" evidence="3">
    <location>
        <begin position="1"/>
        <end position="20"/>
    </location>
</feature>
<dbReference type="Pfam" id="PF07676">
    <property type="entry name" value="PD40"/>
    <property type="match status" value="4"/>
</dbReference>
<dbReference type="PANTHER" id="PTHR36842">
    <property type="entry name" value="PROTEIN TOLB HOMOLOG"/>
    <property type="match status" value="1"/>
</dbReference>
<evidence type="ECO:0000313" key="5">
    <source>
        <dbReference type="Proteomes" id="UP000614469"/>
    </source>
</evidence>
<dbReference type="PANTHER" id="PTHR36842:SF1">
    <property type="entry name" value="PROTEIN TOLB"/>
    <property type="match status" value="1"/>
</dbReference>
<dbReference type="PROSITE" id="PS51257">
    <property type="entry name" value="PROKAR_LIPOPROTEIN"/>
    <property type="match status" value="1"/>
</dbReference>
<dbReference type="InterPro" id="IPR011042">
    <property type="entry name" value="6-blade_b-propeller_TolB-like"/>
</dbReference>
<sequence length="614" mass="67437">MGYSYRVRILIGLLLLSLLAGCRGDADSPDFTPAPATQTPFAPNADAASTPVIFSDFPGIFILSINEGAYAHLFAYSPIDQPFLRLTSGEWDDISPALSPDGKQIAFASNRSGFWDLYLLEIESGETARLTNTKTYDGAPSWSPDGAWLASETYLDHSLEILIQPISDSGQEAIRLTDNPAADHSPAWAPDGRQVAFVSTRGGDSDIYLADLDDTGSNRFLNLSETPNAIEDHPVWSQDGSHLVWASNSYDNDPSGIFIWDIDKPNIPAAWVGEGDWAVWNQRGDSLLTMVESGKENYLSAYSLEGGLLLQPWPLPGALKGMLWLPDPLPVNLPQNYRNAAVVTPAPLWTSDIPTPESLSVRENLVALDDVQAPYPNLHHSVYASFEALREAIITRAGWDALANLENAFIPLTTALDPGMSDDWLYTGRAFSLNPLIASAGWMVSVRHEIGQQTYWNLYLHAQNQDGSMGMPLHDPVWDLSTRYNLDPATYETGGSFSAIPSGYWVDFTTLAKNYGWQRIPALSNWRNFYRGTRFTAFVQKGGVNWYEAMLDLYPPEILLTPTPVLPPSKTPTPTPIPTGTPRPTNTPRPTSTPLTLVPTSTPLSIFQFATSTP</sequence>
<dbReference type="AlphaFoldDB" id="A0A8J6NJK3"/>
<evidence type="ECO:0000256" key="2">
    <source>
        <dbReference type="SAM" id="MobiDB-lite"/>
    </source>
</evidence>
<reference evidence="4 5" key="1">
    <citation type="submission" date="2020-08" db="EMBL/GenBank/DDBJ databases">
        <title>Bridging the membrane lipid divide: bacteria of the FCB group superphylum have the potential to synthesize archaeal ether lipids.</title>
        <authorList>
            <person name="Villanueva L."/>
            <person name="Von Meijenfeldt F.A.B."/>
            <person name="Westbye A.B."/>
            <person name="Yadav S."/>
            <person name="Hopmans E.C."/>
            <person name="Dutilh B.E."/>
            <person name="Sinninghe Damste J.S."/>
        </authorList>
    </citation>
    <scope>NUCLEOTIDE SEQUENCE [LARGE SCALE GENOMIC DNA]</scope>
    <source>
        <strain evidence="4">NIOZ-UU36</strain>
    </source>
</reference>
<feature type="chain" id="PRO_5035241277" evidence="3">
    <location>
        <begin position="21"/>
        <end position="614"/>
    </location>
</feature>
<dbReference type="Proteomes" id="UP000614469">
    <property type="component" value="Unassembled WGS sequence"/>
</dbReference>
<keyword evidence="3" id="KW-0732">Signal</keyword>
<feature type="compositionally biased region" description="Low complexity" evidence="2">
    <location>
        <begin position="588"/>
        <end position="597"/>
    </location>
</feature>
<evidence type="ECO:0000313" key="4">
    <source>
        <dbReference type="EMBL" id="MBC8334060.1"/>
    </source>
</evidence>
<dbReference type="Gene3D" id="2.120.10.60">
    <property type="entry name" value="Tricorn protease N-terminal domain"/>
    <property type="match status" value="1"/>
</dbReference>
<gene>
    <name evidence="4" type="ORF">H8E29_02240</name>
</gene>
<comment type="similarity">
    <text evidence="1">Belongs to the TolB family.</text>
</comment>
<accession>A0A8J6NJK3</accession>
<dbReference type="SUPFAM" id="SSF69304">
    <property type="entry name" value="Tricorn protease N-terminal domain"/>
    <property type="match status" value="1"/>
</dbReference>
<feature type="region of interest" description="Disordered" evidence="2">
    <location>
        <begin position="564"/>
        <end position="597"/>
    </location>
</feature>
<proteinExistence type="inferred from homology"/>